<proteinExistence type="predicted"/>
<dbReference type="Gene3D" id="3.30.420.10">
    <property type="entry name" value="Ribonuclease H-like superfamily/Ribonuclease H"/>
    <property type="match status" value="1"/>
</dbReference>
<dbReference type="InterPro" id="IPR002156">
    <property type="entry name" value="RNaseH_domain"/>
</dbReference>
<evidence type="ECO:0000256" key="1">
    <source>
        <dbReference type="SAM" id="SignalP"/>
    </source>
</evidence>
<dbReference type="PROSITE" id="PS50879">
    <property type="entry name" value="RNASE_H_1"/>
    <property type="match status" value="1"/>
</dbReference>
<reference evidence="3 4" key="1">
    <citation type="submission" date="2022-01" db="EMBL/GenBank/DDBJ databases">
        <title>A chromosomal length assembly of Cordylochernes scorpioides.</title>
        <authorList>
            <person name="Zeh D."/>
            <person name="Zeh J."/>
        </authorList>
    </citation>
    <scope>NUCLEOTIDE SEQUENCE [LARGE SCALE GENOMIC DNA]</scope>
    <source>
        <strain evidence="3">IN4F17</strain>
        <tissue evidence="3">Whole Body</tissue>
    </source>
</reference>
<keyword evidence="4" id="KW-1185">Reference proteome</keyword>
<evidence type="ECO:0000313" key="3">
    <source>
        <dbReference type="EMBL" id="UYV64194.1"/>
    </source>
</evidence>
<protein>
    <recommendedName>
        <fullName evidence="2">RNase H type-1 domain-containing protein</fullName>
    </recommendedName>
</protein>
<feature type="chain" id="PRO_5046722374" description="RNase H type-1 domain-containing protein" evidence="1">
    <location>
        <begin position="17"/>
        <end position="305"/>
    </location>
</feature>
<accession>A0ABY6K7A4</accession>
<dbReference type="SUPFAM" id="SSF53098">
    <property type="entry name" value="Ribonuclease H-like"/>
    <property type="match status" value="1"/>
</dbReference>
<dbReference type="InterPro" id="IPR036397">
    <property type="entry name" value="RNaseH_sf"/>
</dbReference>
<feature type="domain" description="RNase H type-1" evidence="2">
    <location>
        <begin position="1"/>
        <end position="40"/>
    </location>
</feature>
<dbReference type="EMBL" id="CP092864">
    <property type="protein sequence ID" value="UYV64194.1"/>
    <property type="molecule type" value="Genomic_DNA"/>
</dbReference>
<name>A0ABY6K7A4_9ARAC</name>
<evidence type="ECO:0000313" key="4">
    <source>
        <dbReference type="Proteomes" id="UP001235939"/>
    </source>
</evidence>
<keyword evidence="1" id="KW-0732">Signal</keyword>
<organism evidence="3 4">
    <name type="scientific">Cordylochernes scorpioides</name>
    <dbReference type="NCBI Taxonomy" id="51811"/>
    <lineage>
        <taxon>Eukaryota</taxon>
        <taxon>Metazoa</taxon>
        <taxon>Ecdysozoa</taxon>
        <taxon>Arthropoda</taxon>
        <taxon>Chelicerata</taxon>
        <taxon>Arachnida</taxon>
        <taxon>Pseudoscorpiones</taxon>
        <taxon>Cheliferoidea</taxon>
        <taxon>Chernetidae</taxon>
        <taxon>Cordylochernes</taxon>
    </lineage>
</organism>
<dbReference type="Proteomes" id="UP001235939">
    <property type="component" value="Chromosome 02"/>
</dbReference>
<evidence type="ECO:0000259" key="2">
    <source>
        <dbReference type="PROSITE" id="PS50879"/>
    </source>
</evidence>
<dbReference type="InterPro" id="IPR012337">
    <property type="entry name" value="RNaseH-like_sf"/>
</dbReference>
<sequence length="305" mass="33726">MKMIILLHHVFDAALSQWLPAHVGIPGNELADSLAKSGALGLPEARESTTQLDERDLLRTIKTQCLQEWKSDAAHDWYRAGGTSTSSVIQREQQSLISRLKSGFKNPLPPTPPATFYWILAYARLLPHFSLALFPFFPNDSTIPARHHLPPRIPCLLTSRLGSKIITFGIDGSSSFSDDSIVADLSTEDDVGGSSSPDSPQEEIIDRAPILQAAQHPPPGPTHVQWPRSWDVTVSYFLKLLNSNNKETLPTIVVYRTAVLLFASLQIPWLLVEYGIDGFRMVIRDIEDLSGSLLLTAEKTDIIPA</sequence>
<feature type="signal peptide" evidence="1">
    <location>
        <begin position="1"/>
        <end position="16"/>
    </location>
</feature>
<gene>
    <name evidence="3" type="ORF">LAZ67_2007018</name>
</gene>